<reference evidence="2 3" key="1">
    <citation type="journal article" date="2016" name="Nat. Commun.">
        <title>Thousands of microbial genomes shed light on interconnected biogeochemical processes in an aquifer system.</title>
        <authorList>
            <person name="Anantharaman K."/>
            <person name="Brown C.T."/>
            <person name="Hug L.A."/>
            <person name="Sharon I."/>
            <person name="Castelle C.J."/>
            <person name="Probst A.J."/>
            <person name="Thomas B.C."/>
            <person name="Singh A."/>
            <person name="Wilkins M.J."/>
            <person name="Karaoz U."/>
            <person name="Brodie E.L."/>
            <person name="Williams K.H."/>
            <person name="Hubbard S.S."/>
            <person name="Banfield J.F."/>
        </authorList>
    </citation>
    <scope>NUCLEOTIDE SEQUENCE [LARGE SCALE GENOMIC DNA]</scope>
</reference>
<dbReference type="PANTHER" id="PTHR33383:SF1">
    <property type="entry name" value="MEMBRANE PROTEIN INSERTION EFFICIENCY FACTOR-RELATED"/>
    <property type="match status" value="1"/>
</dbReference>
<protein>
    <recommendedName>
        <fullName evidence="1">Putative membrane protein insertion efficiency factor</fullName>
    </recommendedName>
</protein>
<comment type="function">
    <text evidence="1">Could be involved in insertion of integral membrane proteins into the membrane.</text>
</comment>
<evidence type="ECO:0000256" key="1">
    <source>
        <dbReference type="HAMAP-Rule" id="MF_00386"/>
    </source>
</evidence>
<keyword evidence="1" id="KW-1003">Cell membrane</keyword>
<gene>
    <name evidence="2" type="ORF">A2W14_06435</name>
</gene>
<dbReference type="Pfam" id="PF01809">
    <property type="entry name" value="YidD"/>
    <property type="match status" value="1"/>
</dbReference>
<dbReference type="PANTHER" id="PTHR33383">
    <property type="entry name" value="MEMBRANE PROTEIN INSERTION EFFICIENCY FACTOR-RELATED"/>
    <property type="match status" value="1"/>
</dbReference>
<comment type="caution">
    <text evidence="2">The sequence shown here is derived from an EMBL/GenBank/DDBJ whole genome shotgun (WGS) entry which is preliminary data.</text>
</comment>
<name>A0A1F5YSB4_9BACT</name>
<sequence length="73" mass="8379">MDRLTLRLIKIYQTINSIVPKGILERGCRYYPSCSSYTYLAIERYGTIKGLILGARRIVHCHPFSKGGYDPLK</sequence>
<dbReference type="NCBIfam" id="TIGR00278">
    <property type="entry name" value="membrane protein insertion efficiency factor YidD"/>
    <property type="match status" value="1"/>
</dbReference>
<dbReference type="InterPro" id="IPR002696">
    <property type="entry name" value="Membr_insert_effic_factor_YidD"/>
</dbReference>
<dbReference type="EMBL" id="MFJA01000048">
    <property type="protein sequence ID" value="OGG02867.1"/>
    <property type="molecule type" value="Genomic_DNA"/>
</dbReference>
<comment type="subcellular location">
    <subcellularLocation>
        <location evidence="1">Cell membrane</location>
        <topology evidence="1">Peripheral membrane protein</topology>
        <orientation evidence="1">Cytoplasmic side</orientation>
    </subcellularLocation>
</comment>
<comment type="similarity">
    <text evidence="1">Belongs to the UPF0161 family.</text>
</comment>
<dbReference type="SMART" id="SM01234">
    <property type="entry name" value="Haemolytic"/>
    <property type="match status" value="1"/>
</dbReference>
<proteinExistence type="inferred from homology"/>
<dbReference type="STRING" id="1798371.A2W14_06435"/>
<keyword evidence="1" id="KW-0472">Membrane</keyword>
<evidence type="ECO:0000313" key="2">
    <source>
        <dbReference type="EMBL" id="OGG02867.1"/>
    </source>
</evidence>
<dbReference type="HAMAP" id="MF_00386">
    <property type="entry name" value="UPF0161_YidD"/>
    <property type="match status" value="1"/>
</dbReference>
<dbReference type="Proteomes" id="UP000176665">
    <property type="component" value="Unassembled WGS sequence"/>
</dbReference>
<dbReference type="GO" id="GO:0005886">
    <property type="term" value="C:plasma membrane"/>
    <property type="evidence" value="ECO:0007669"/>
    <property type="project" value="UniProtKB-SubCell"/>
</dbReference>
<organism evidence="2 3">
    <name type="scientific">Candidatus Gottesmanbacteria bacterium RBG_16_37_8</name>
    <dbReference type="NCBI Taxonomy" id="1798371"/>
    <lineage>
        <taxon>Bacteria</taxon>
        <taxon>Candidatus Gottesmaniibacteriota</taxon>
    </lineage>
</organism>
<accession>A0A1F5YSB4</accession>
<dbReference type="AlphaFoldDB" id="A0A1F5YSB4"/>
<evidence type="ECO:0000313" key="3">
    <source>
        <dbReference type="Proteomes" id="UP000176665"/>
    </source>
</evidence>